<evidence type="ECO:0000256" key="1">
    <source>
        <dbReference type="SAM" id="MobiDB-lite"/>
    </source>
</evidence>
<dbReference type="Proteomes" id="UP001595891">
    <property type="component" value="Unassembled WGS sequence"/>
</dbReference>
<comment type="caution">
    <text evidence="3">The sequence shown here is derived from an EMBL/GenBank/DDBJ whole genome shotgun (WGS) entry which is preliminary data.</text>
</comment>
<organism evidence="3 4">
    <name type="scientific">Sphaerisporangium corydalis</name>
    <dbReference type="NCBI Taxonomy" id="1441875"/>
    <lineage>
        <taxon>Bacteria</taxon>
        <taxon>Bacillati</taxon>
        <taxon>Actinomycetota</taxon>
        <taxon>Actinomycetes</taxon>
        <taxon>Streptosporangiales</taxon>
        <taxon>Streptosporangiaceae</taxon>
        <taxon>Sphaerisporangium</taxon>
    </lineage>
</organism>
<accession>A0ABV9EPX5</accession>
<dbReference type="InterPro" id="IPR036188">
    <property type="entry name" value="FAD/NAD-bd_sf"/>
</dbReference>
<keyword evidence="4" id="KW-1185">Reference proteome</keyword>
<feature type="region of interest" description="Disordered" evidence="1">
    <location>
        <begin position="113"/>
        <end position="179"/>
    </location>
</feature>
<dbReference type="InterPro" id="IPR038732">
    <property type="entry name" value="HpyO/CreE_NAD-binding"/>
</dbReference>
<evidence type="ECO:0000313" key="3">
    <source>
        <dbReference type="EMBL" id="MFC4591681.1"/>
    </source>
</evidence>
<dbReference type="SUPFAM" id="SSF51905">
    <property type="entry name" value="FAD/NAD(P)-binding domain"/>
    <property type="match status" value="1"/>
</dbReference>
<dbReference type="RefSeq" id="WP_262845496.1">
    <property type="nucleotide sequence ID" value="NZ_JANZYP010000039.1"/>
</dbReference>
<protein>
    <submittedName>
        <fullName evidence="3">FAD/NAD(P)-binding protein</fullName>
    </submittedName>
</protein>
<sequence length="505" mass="53048">MPGTPVVAIVGGGASGALAAIHLLRDARARAVPLEVVLIDRHGRHGLGQAYSTTDPNHLLNTRAGKMSALEDDPGHLVRWARSQGLDVTDSAYLPRETYGRYLRDVLDAAEGRAGSGRTVRRVTGTASALTTDPDPRVHLSDGPTMDPGPRVHLSDGRTTDPGSRVHLSDGRTMDPGPRVHLSDGRTVDADAVVLAVGDRVPAAWPGLPEAGTPRHVADPWAPGALARICDGTPVLVLGTGLTMVDVAVSVTRTCPGTVVYAVSRHGLLPRRHPNPVPPPVPVAIPDGPLGLAALLRAVRVAVRENGGDWAGVVDGLRPQVQDVWTRLTPSDQRRFLGLAARYWEVHRHRIPPATAGRVAELQAAGRLRVVRGRVAGATEVPGGLRVRVDGDAPREIDVGWLVNATGPGAGGAFDPFLDRLVATGRARPDRLGLGLDAGPHGAVLDAAGRPSAKIFTLGPTLRGNLYETTAIPEIRAQAAALAPRLIETLTPRPLTPSLPGPHNT</sequence>
<dbReference type="PANTHER" id="PTHR40254:SF1">
    <property type="entry name" value="BLR0577 PROTEIN"/>
    <property type="match status" value="1"/>
</dbReference>
<dbReference type="InterPro" id="IPR052189">
    <property type="entry name" value="L-asp_N-monooxygenase_NS-form"/>
</dbReference>
<reference evidence="4" key="1">
    <citation type="journal article" date="2019" name="Int. J. Syst. Evol. Microbiol.">
        <title>The Global Catalogue of Microorganisms (GCM) 10K type strain sequencing project: providing services to taxonomists for standard genome sequencing and annotation.</title>
        <authorList>
            <consortium name="The Broad Institute Genomics Platform"/>
            <consortium name="The Broad Institute Genome Sequencing Center for Infectious Disease"/>
            <person name="Wu L."/>
            <person name="Ma J."/>
        </authorList>
    </citation>
    <scope>NUCLEOTIDE SEQUENCE [LARGE SCALE GENOMIC DNA]</scope>
    <source>
        <strain evidence="4">CCUG 49560</strain>
    </source>
</reference>
<feature type="domain" description="FAD-dependent urate hydroxylase HpyO/Asp monooxygenase CreE-like FAD/NAD(P)-binding" evidence="2">
    <location>
        <begin position="8"/>
        <end position="155"/>
    </location>
</feature>
<dbReference type="Gene3D" id="3.50.50.60">
    <property type="entry name" value="FAD/NAD(P)-binding domain"/>
    <property type="match status" value="1"/>
</dbReference>
<gene>
    <name evidence="3" type="ORF">ACFO8L_36705</name>
</gene>
<dbReference type="PANTHER" id="PTHR40254">
    <property type="entry name" value="BLR0577 PROTEIN"/>
    <property type="match status" value="1"/>
</dbReference>
<dbReference type="EMBL" id="JBHSFN010000036">
    <property type="protein sequence ID" value="MFC4591681.1"/>
    <property type="molecule type" value="Genomic_DNA"/>
</dbReference>
<proteinExistence type="predicted"/>
<name>A0ABV9EPX5_9ACTN</name>
<evidence type="ECO:0000313" key="4">
    <source>
        <dbReference type="Proteomes" id="UP001595891"/>
    </source>
</evidence>
<dbReference type="Pfam" id="PF13454">
    <property type="entry name" value="NAD_binding_9"/>
    <property type="match status" value="1"/>
</dbReference>
<evidence type="ECO:0000259" key="2">
    <source>
        <dbReference type="Pfam" id="PF13454"/>
    </source>
</evidence>